<proteinExistence type="predicted"/>
<gene>
    <name evidence="2" type="ORF">MSPICULIGERA_LOCUS9958</name>
</gene>
<sequence length="406" mass="44855">MTRAMAKVSESFTPIQPPQEDIESHRKALATTPGKRAFDDVFPITEGEVRETLNHEAKRTRIFSQKKLKRLQIERLEQGTCLKYRLESYTDARSTVETTEACLPGSAFRSEPDTLGFLSNNNLNPWDFEVHPAAMFSDQVSMTEMPGTSRITDCQTCSSEGTMHCFHCRGNGTDKCQFCRGTGMKSGVAHPAVYTHPMIATFPHADTSRGYSSAGTAMRAGPAGNAYGLGTPMHFMSKTGVPPPGIGTHDLCYMCHGRGVSQCSQCKGTGKKVCSKCGGSGAVRSYTKMKVFFKTETSEFFTEAPIPEKFLMSVNGIEIFGEEKPYVIPITSHPMKAINDASRAICADHLQKCLGKSRVIQQRHWVLAIPWAEVFYSIGAEKGSFFVYGRERACYFPKYSSKCSIL</sequence>
<keyword evidence="3" id="KW-1185">Reference proteome</keyword>
<feature type="non-terminal residue" evidence="2">
    <location>
        <position position="406"/>
    </location>
</feature>
<protein>
    <recommendedName>
        <fullName evidence="4">Protein SSUH2 homolog</fullName>
    </recommendedName>
</protein>
<evidence type="ECO:0008006" key="4">
    <source>
        <dbReference type="Google" id="ProtNLM"/>
    </source>
</evidence>
<organism evidence="2 3">
    <name type="scientific">Mesorhabditis spiculigera</name>
    <dbReference type="NCBI Taxonomy" id="96644"/>
    <lineage>
        <taxon>Eukaryota</taxon>
        <taxon>Metazoa</taxon>
        <taxon>Ecdysozoa</taxon>
        <taxon>Nematoda</taxon>
        <taxon>Chromadorea</taxon>
        <taxon>Rhabditida</taxon>
        <taxon>Rhabditina</taxon>
        <taxon>Rhabditomorpha</taxon>
        <taxon>Rhabditoidea</taxon>
        <taxon>Rhabditidae</taxon>
        <taxon>Mesorhabditinae</taxon>
        <taxon>Mesorhabditis</taxon>
    </lineage>
</organism>
<comment type="caution">
    <text evidence="2">The sequence shown here is derived from an EMBL/GenBank/DDBJ whole genome shotgun (WGS) entry which is preliminary data.</text>
</comment>
<dbReference type="Proteomes" id="UP001177023">
    <property type="component" value="Unassembled WGS sequence"/>
</dbReference>
<dbReference type="InterPro" id="IPR052789">
    <property type="entry name" value="SSUH2_homolog"/>
</dbReference>
<dbReference type="PANTHER" id="PTHR48465">
    <property type="entry name" value="PROTEIN SSUH2 HOMOLOG"/>
    <property type="match status" value="1"/>
</dbReference>
<feature type="region of interest" description="Disordered" evidence="1">
    <location>
        <begin position="1"/>
        <end position="22"/>
    </location>
</feature>
<evidence type="ECO:0000313" key="3">
    <source>
        <dbReference type="Proteomes" id="UP001177023"/>
    </source>
</evidence>
<evidence type="ECO:0000256" key="1">
    <source>
        <dbReference type="SAM" id="MobiDB-lite"/>
    </source>
</evidence>
<dbReference type="AlphaFoldDB" id="A0AA36CM03"/>
<dbReference type="EMBL" id="CATQJA010002570">
    <property type="protein sequence ID" value="CAJ0571554.1"/>
    <property type="molecule type" value="Genomic_DNA"/>
</dbReference>
<dbReference type="PANTHER" id="PTHR48465:SF1">
    <property type="entry name" value="PROTEIN SSUH2 HOMOLOG"/>
    <property type="match status" value="1"/>
</dbReference>
<evidence type="ECO:0000313" key="2">
    <source>
        <dbReference type="EMBL" id="CAJ0571554.1"/>
    </source>
</evidence>
<name>A0AA36CM03_9BILA</name>
<accession>A0AA36CM03</accession>
<reference evidence="2" key="1">
    <citation type="submission" date="2023-06" db="EMBL/GenBank/DDBJ databases">
        <authorList>
            <person name="Delattre M."/>
        </authorList>
    </citation>
    <scope>NUCLEOTIDE SEQUENCE</scope>
    <source>
        <strain evidence="2">AF72</strain>
    </source>
</reference>